<dbReference type="Gene3D" id="6.10.140.1740">
    <property type="match status" value="1"/>
</dbReference>
<proteinExistence type="inferred from homology"/>
<comment type="similarity">
    <text evidence="2 16">Belongs to the ING family.</text>
</comment>
<evidence type="ECO:0000256" key="2">
    <source>
        <dbReference type="ARBA" id="ARBA00010210"/>
    </source>
</evidence>
<evidence type="ECO:0000256" key="10">
    <source>
        <dbReference type="ARBA" id="ARBA00023015"/>
    </source>
</evidence>
<dbReference type="InterPro" id="IPR002486">
    <property type="entry name" value="Col_cuticle_N"/>
</dbReference>
<dbReference type="InterPro" id="IPR019786">
    <property type="entry name" value="Zinc_finger_PHD-type_CS"/>
</dbReference>
<evidence type="ECO:0000256" key="12">
    <source>
        <dbReference type="ARBA" id="ARBA00023163"/>
    </source>
</evidence>
<dbReference type="GO" id="GO:0006325">
    <property type="term" value="P:chromatin organization"/>
    <property type="evidence" value="ECO:0007669"/>
    <property type="project" value="UniProtKB-KW"/>
</dbReference>
<dbReference type="SUPFAM" id="SSF57903">
    <property type="entry name" value="FYVE/PHD zinc finger"/>
    <property type="match status" value="1"/>
</dbReference>
<dbReference type="GO" id="GO:0035267">
    <property type="term" value="C:NuA4 histone acetyltransferase complex"/>
    <property type="evidence" value="ECO:0007669"/>
    <property type="project" value="TreeGrafter"/>
</dbReference>
<comment type="subunit">
    <text evidence="16">Component of an histone acetyltransferase complex. Interacts with H3K4me3 and to a lesser extent with H3K4me2.</text>
</comment>
<feature type="binding site" evidence="14">
    <location>
        <position position="304"/>
    </location>
    <ligand>
        <name>Zn(2+)</name>
        <dbReference type="ChEBI" id="CHEBI:29105"/>
        <label>1</label>
    </ligand>
</feature>
<dbReference type="InterPro" id="IPR001965">
    <property type="entry name" value="Znf_PHD"/>
</dbReference>
<evidence type="ECO:0000256" key="14">
    <source>
        <dbReference type="PIRSR" id="PIRSR628651-51"/>
    </source>
</evidence>
<evidence type="ECO:0000256" key="17">
    <source>
        <dbReference type="SAM" id="MobiDB-lite"/>
    </source>
</evidence>
<comment type="subcellular location">
    <subcellularLocation>
        <location evidence="1 16">Nucleus</location>
    </subcellularLocation>
</comment>
<dbReference type="CDD" id="cd15505">
    <property type="entry name" value="PHD_ING"/>
    <property type="match status" value="1"/>
</dbReference>
<evidence type="ECO:0000256" key="6">
    <source>
        <dbReference type="ARBA" id="ARBA00022737"/>
    </source>
</evidence>
<evidence type="ECO:0000256" key="15">
    <source>
        <dbReference type="PROSITE-ProRule" id="PRU00146"/>
    </source>
</evidence>
<keyword evidence="18" id="KW-0812">Transmembrane</keyword>
<dbReference type="SMART" id="SM01408">
    <property type="entry name" value="ING"/>
    <property type="match status" value="1"/>
</dbReference>
<keyword evidence="21" id="KW-1185">Reference proteome</keyword>
<dbReference type="Proteomes" id="UP001177023">
    <property type="component" value="Unassembled WGS sequence"/>
</dbReference>
<dbReference type="GO" id="GO:0005634">
    <property type="term" value="C:nucleus"/>
    <property type="evidence" value="ECO:0007669"/>
    <property type="project" value="UniProtKB-SubCell"/>
</dbReference>
<dbReference type="Pfam" id="PF12998">
    <property type="entry name" value="ING"/>
    <property type="match status" value="1"/>
</dbReference>
<accession>A0AA36DAZ5</accession>
<dbReference type="InterPro" id="IPR019787">
    <property type="entry name" value="Znf_PHD-finger"/>
</dbReference>
<feature type="binding site" evidence="14">
    <location>
        <position position="345"/>
    </location>
    <ligand>
        <name>Zn(2+)</name>
        <dbReference type="ChEBI" id="CHEBI:29105"/>
        <label>2</label>
    </ligand>
</feature>
<feature type="binding site" evidence="14">
    <location>
        <position position="326"/>
    </location>
    <ligand>
        <name>Zn(2+)</name>
        <dbReference type="ChEBI" id="CHEBI:29105"/>
        <label>1</label>
    </ligand>
</feature>
<dbReference type="PANTHER" id="PTHR10333:SF103">
    <property type="entry name" value="INHIBITOR OF GROWTH PROTEIN 3"/>
    <property type="match status" value="1"/>
</dbReference>
<dbReference type="Pfam" id="PF01484">
    <property type="entry name" value="Col_cuticle_N"/>
    <property type="match status" value="1"/>
</dbReference>
<evidence type="ECO:0000256" key="4">
    <source>
        <dbReference type="ARBA" id="ARBA00022604"/>
    </source>
</evidence>
<feature type="compositionally biased region" description="Pro residues" evidence="17">
    <location>
        <begin position="592"/>
        <end position="601"/>
    </location>
</feature>
<evidence type="ECO:0000259" key="19">
    <source>
        <dbReference type="PROSITE" id="PS50016"/>
    </source>
</evidence>
<comment type="caution">
    <text evidence="20">The sequence shown here is derived from an EMBL/GenBank/DDBJ whole genome shotgun (WGS) entry which is preliminary data.</text>
</comment>
<keyword evidence="18" id="KW-0472">Membrane</keyword>
<evidence type="ECO:0000256" key="11">
    <source>
        <dbReference type="ARBA" id="ARBA00023157"/>
    </source>
</evidence>
<feature type="binding site" evidence="14">
    <location>
        <position position="315"/>
    </location>
    <ligand>
        <name>Zn(2+)</name>
        <dbReference type="ChEBI" id="CHEBI:29105"/>
        <label>2</label>
    </ligand>
</feature>
<sequence>MVFLDDFCEVLEELPTELQDRYDEIGRLDEEVEESRENYHRNVVAFFNKTPELDSEGKRKEVEKLTEEWNSIRKKAKAKVEIAEKVQDLLEKFVQHLDREKEHFKGELEADNPGITAIIEQRFTDYLKSMLYQGDKPRLSMQLSMPNFDDPFIDPLFQNDDDLFNPDWDRPQGRRGSAASSSDEAGPFRSRRPTNPQLRTPTTAGIDLSPASSEKSWTPFGSMSHDNSPGPNLSQPASNPAMPNFSGIESRHGRQRKLTSRVQEMFKDTLQRQRSYHYVPAEEPEEESESSEEDEEGRKTWCICNEKSYGKMVACDNQKCPYEWFHYHCVGITAPPRGKWYCPHCSENLCAPSHDRPLVPSSAPHETPAMDKETEEQRQMRRIAFVAVVVSTTAIIASVLTLPMLYSYVQSFQSHLMVETDYCKAVCCTCNQGPPGPPGPEGPPGNDGKDGSGGKDGLNGQDAELLPAPPSEPCIICPQGPPGPMGNMGPKGPPGPKGSPGEPPQDGKPGEDGMHGQPGPMGRPGRDGMRGAPGQSGRLIPVPGPQGPPGPAGPRGPAGPKGNPGPDGQSYDGPPGPPGDPGQPGKEGRPGPNGPPGPPGDDGPKGSCEHCPTPRTPPGY</sequence>
<dbReference type="SMART" id="SM00249">
    <property type="entry name" value="PHD"/>
    <property type="match status" value="1"/>
</dbReference>
<feature type="compositionally biased region" description="Polar residues" evidence="17">
    <location>
        <begin position="210"/>
        <end position="238"/>
    </location>
</feature>
<evidence type="ECO:0000256" key="13">
    <source>
        <dbReference type="ARBA" id="ARBA00023242"/>
    </source>
</evidence>
<feature type="region of interest" description="Disordered" evidence="17">
    <location>
        <begin position="152"/>
        <end position="253"/>
    </location>
</feature>
<dbReference type="GO" id="GO:0008270">
    <property type="term" value="F:zinc ion binding"/>
    <property type="evidence" value="ECO:0007669"/>
    <property type="project" value="UniProtKB-KW"/>
</dbReference>
<keyword evidence="9 16" id="KW-0156">Chromatin regulator</keyword>
<feature type="transmembrane region" description="Helical" evidence="18">
    <location>
        <begin position="383"/>
        <end position="406"/>
    </location>
</feature>
<dbReference type="PROSITE" id="PS01359">
    <property type="entry name" value="ZF_PHD_1"/>
    <property type="match status" value="1"/>
</dbReference>
<comment type="domain">
    <text evidence="16">The PHD-type zinc finger mediates the binding to H3K4me3.</text>
</comment>
<keyword evidence="13 16" id="KW-0539">Nucleus</keyword>
<evidence type="ECO:0000256" key="7">
    <source>
        <dbReference type="ARBA" id="ARBA00022771"/>
    </source>
</evidence>
<evidence type="ECO:0000313" key="21">
    <source>
        <dbReference type="Proteomes" id="UP001177023"/>
    </source>
</evidence>
<evidence type="ECO:0000256" key="18">
    <source>
        <dbReference type="SAM" id="Phobius"/>
    </source>
</evidence>
<dbReference type="InterPro" id="IPR011011">
    <property type="entry name" value="Znf_FYVE_PHD"/>
</dbReference>
<feature type="compositionally biased region" description="Pro residues" evidence="17">
    <location>
        <begin position="491"/>
        <end position="503"/>
    </location>
</feature>
<evidence type="ECO:0000256" key="5">
    <source>
        <dbReference type="ARBA" id="ARBA00022723"/>
    </source>
</evidence>
<keyword evidence="4" id="KW-0341">Growth regulation</keyword>
<evidence type="ECO:0000256" key="9">
    <source>
        <dbReference type="ARBA" id="ARBA00022853"/>
    </source>
</evidence>
<dbReference type="AlphaFoldDB" id="A0AA36DAZ5"/>
<evidence type="ECO:0000313" key="20">
    <source>
        <dbReference type="EMBL" id="CAJ0584137.1"/>
    </source>
</evidence>
<evidence type="ECO:0000256" key="1">
    <source>
        <dbReference type="ARBA" id="ARBA00004123"/>
    </source>
</evidence>
<dbReference type="PROSITE" id="PS50016">
    <property type="entry name" value="ZF_PHD_2"/>
    <property type="match status" value="1"/>
</dbReference>
<feature type="non-terminal residue" evidence="20">
    <location>
        <position position="620"/>
    </location>
</feature>
<keyword evidence="11" id="KW-1015">Disulfide bond</keyword>
<dbReference type="EMBL" id="CATQJA010002685">
    <property type="protein sequence ID" value="CAJ0584137.1"/>
    <property type="molecule type" value="Genomic_DNA"/>
</dbReference>
<reference evidence="20" key="1">
    <citation type="submission" date="2023-06" db="EMBL/GenBank/DDBJ databases">
        <authorList>
            <person name="Delattre M."/>
        </authorList>
    </citation>
    <scope>NUCLEOTIDE SEQUENCE</scope>
    <source>
        <strain evidence="20">AF72</strain>
    </source>
</reference>
<evidence type="ECO:0000256" key="8">
    <source>
        <dbReference type="ARBA" id="ARBA00022833"/>
    </source>
</evidence>
<dbReference type="InterPro" id="IPR013083">
    <property type="entry name" value="Znf_RING/FYVE/PHD"/>
</dbReference>
<feature type="binding site" evidence="14">
    <location>
        <position position="342"/>
    </location>
    <ligand>
        <name>Zn(2+)</name>
        <dbReference type="ChEBI" id="CHEBI:29105"/>
        <label>2</label>
    </ligand>
</feature>
<dbReference type="Gene3D" id="3.30.40.10">
    <property type="entry name" value="Zinc/RING finger domain, C3HC4 (zinc finger)"/>
    <property type="match status" value="1"/>
</dbReference>
<feature type="binding site" evidence="14">
    <location>
        <position position="320"/>
    </location>
    <ligand>
        <name>Zn(2+)</name>
        <dbReference type="ChEBI" id="CHEBI:29105"/>
        <label>2</label>
    </ligand>
</feature>
<keyword evidence="7 15" id="KW-0863">Zinc-finger</keyword>
<feature type="region of interest" description="Disordered" evidence="17">
    <location>
        <begin position="438"/>
        <end position="620"/>
    </location>
</feature>
<keyword evidence="10" id="KW-0805">Transcription regulation</keyword>
<dbReference type="InterPro" id="IPR008160">
    <property type="entry name" value="Collagen"/>
</dbReference>
<dbReference type="GO" id="GO:0042302">
    <property type="term" value="F:structural constituent of cuticle"/>
    <property type="evidence" value="ECO:0007669"/>
    <property type="project" value="InterPro"/>
</dbReference>
<dbReference type="InterPro" id="IPR024610">
    <property type="entry name" value="ING_N_histone-binding"/>
</dbReference>
<dbReference type="Pfam" id="PF01391">
    <property type="entry name" value="Collagen"/>
    <property type="match status" value="2"/>
</dbReference>
<comment type="function">
    <text evidence="16">Component of an histone acetyltransferase complex.</text>
</comment>
<dbReference type="SMART" id="SM01088">
    <property type="entry name" value="Col_cuticle_N"/>
    <property type="match status" value="1"/>
</dbReference>
<feature type="compositionally biased region" description="Polar residues" evidence="17">
    <location>
        <begin position="193"/>
        <end position="203"/>
    </location>
</feature>
<organism evidence="20 21">
    <name type="scientific">Mesorhabditis spiculigera</name>
    <dbReference type="NCBI Taxonomy" id="96644"/>
    <lineage>
        <taxon>Eukaryota</taxon>
        <taxon>Metazoa</taxon>
        <taxon>Ecdysozoa</taxon>
        <taxon>Nematoda</taxon>
        <taxon>Chromadorea</taxon>
        <taxon>Rhabditida</taxon>
        <taxon>Rhabditina</taxon>
        <taxon>Rhabditomorpha</taxon>
        <taxon>Rhabditoidea</taxon>
        <taxon>Rhabditidae</taxon>
        <taxon>Mesorhabditinae</taxon>
        <taxon>Mesorhabditis</taxon>
    </lineage>
</organism>
<evidence type="ECO:0000256" key="16">
    <source>
        <dbReference type="RuleBase" id="RU361213"/>
    </source>
</evidence>
<dbReference type="InterPro" id="IPR028651">
    <property type="entry name" value="ING_fam"/>
</dbReference>
<keyword evidence="8 14" id="KW-0862">Zinc</keyword>
<keyword evidence="18" id="KW-1133">Transmembrane helix</keyword>
<feature type="compositionally biased region" description="Acidic residues" evidence="17">
    <location>
        <begin position="282"/>
        <end position="295"/>
    </location>
</feature>
<evidence type="ECO:0000256" key="3">
    <source>
        <dbReference type="ARBA" id="ARBA00011518"/>
    </source>
</evidence>
<feature type="binding site" evidence="14">
    <location>
        <position position="329"/>
    </location>
    <ligand>
        <name>Zn(2+)</name>
        <dbReference type="ChEBI" id="CHEBI:29105"/>
        <label>1</label>
    </ligand>
</feature>
<name>A0AA36DAZ5_9BILA</name>
<gene>
    <name evidence="20" type="ORF">MSPICULIGERA_LOCUS22199</name>
</gene>
<feature type="domain" description="PHD-type" evidence="19">
    <location>
        <begin position="299"/>
        <end position="348"/>
    </location>
</feature>
<feature type="region of interest" description="Disordered" evidence="17">
    <location>
        <begin position="272"/>
        <end position="297"/>
    </location>
</feature>
<keyword evidence="5 14" id="KW-0479">Metal-binding</keyword>
<feature type="compositionally biased region" description="Low complexity" evidence="17">
    <location>
        <begin position="558"/>
        <end position="573"/>
    </location>
</feature>
<feature type="binding site" evidence="14">
    <location>
        <position position="302"/>
    </location>
    <ligand>
        <name>Zn(2+)</name>
        <dbReference type="ChEBI" id="CHEBI:29105"/>
        <label>1</label>
    </ligand>
</feature>
<keyword evidence="12" id="KW-0804">Transcription</keyword>
<feature type="compositionally biased region" description="Pro residues" evidence="17">
    <location>
        <begin position="542"/>
        <end position="554"/>
    </location>
</feature>
<keyword evidence="6" id="KW-0677">Repeat</keyword>
<dbReference type="CDD" id="cd16858">
    <property type="entry name" value="ING_ING3_Yng2p"/>
    <property type="match status" value="1"/>
</dbReference>
<comment type="subunit">
    <text evidence="3">Collagen polypeptide chains are complexed within the cuticle by disulfide bonds and other types of covalent cross-links.</text>
</comment>
<protein>
    <recommendedName>
        <fullName evidence="16">Inhibitor of growth protein</fullName>
    </recommendedName>
</protein>
<dbReference type="PANTHER" id="PTHR10333">
    <property type="entry name" value="INHIBITOR OF GROWTH PROTEIN"/>
    <property type="match status" value="1"/>
</dbReference>